<evidence type="ECO:0000256" key="2">
    <source>
        <dbReference type="ARBA" id="ARBA00009046"/>
    </source>
</evidence>
<dbReference type="Gene3D" id="1.10.3210.30">
    <property type="match status" value="1"/>
</dbReference>
<organism evidence="10 11">
    <name type="scientific">Vitreoscilla massiliensis</name>
    <dbReference type="NCBI Taxonomy" id="1689272"/>
    <lineage>
        <taxon>Bacteria</taxon>
        <taxon>Pseudomonadati</taxon>
        <taxon>Pseudomonadota</taxon>
        <taxon>Betaproteobacteria</taxon>
        <taxon>Neisseriales</taxon>
        <taxon>Neisseriaceae</taxon>
        <taxon>Vitreoscilla</taxon>
    </lineage>
</organism>
<evidence type="ECO:0000256" key="5">
    <source>
        <dbReference type="ARBA" id="ARBA00022801"/>
    </source>
</evidence>
<dbReference type="InterPro" id="IPR054712">
    <property type="entry name" value="Cas3-like_dom"/>
</dbReference>
<dbReference type="InterPro" id="IPR027417">
    <property type="entry name" value="P-loop_NTPase"/>
</dbReference>
<reference evidence="10 11" key="1">
    <citation type="journal article" date="2022" name="Res Sq">
        <title>Evolution of multicellular longitudinally dividing oral cavity symbionts (Neisseriaceae).</title>
        <authorList>
            <person name="Nyongesa S."/>
            <person name="Weber P."/>
            <person name="Bernet E."/>
            <person name="Pullido F."/>
            <person name="Nieckarz M."/>
            <person name="Delaby M."/>
            <person name="Nieves C."/>
            <person name="Viehboeck T."/>
            <person name="Krause N."/>
            <person name="Rivera-Millot A."/>
            <person name="Nakamura A."/>
            <person name="Vischer N."/>
            <person name="VanNieuwenhze M."/>
            <person name="Brun Y."/>
            <person name="Cava F."/>
            <person name="Bulgheresi S."/>
            <person name="Veyrier F."/>
        </authorList>
    </citation>
    <scope>NUCLEOTIDE SEQUENCE [LARGE SCALE GENOMIC DNA]</scope>
    <source>
        <strain evidence="10 11">SN4</strain>
    </source>
</reference>
<keyword evidence="7" id="KW-0067">ATP-binding</keyword>
<evidence type="ECO:0000256" key="4">
    <source>
        <dbReference type="ARBA" id="ARBA00022741"/>
    </source>
</evidence>
<sequence length="1103" mass="126328">MDAFADRIGDRTWQTVMTEEGLQAVRKLLRKTASKNTAVACHWLRSRSRSDLVWIVGNRQQFDAQGRVAVNRTQKSYALDDYQGDENHLIGVALAAGIAGLFHDFGKANVMFQRKLQPNEQGKKSEPFRHEWVSLKCFEAFVQGKTDAQWLQELATIQTDQSAVFLPDEHYLKNQNLKQLPNFAQCVAWLIVSHHRLPMYIHNGQVAPSLDADWLQEFDAKWNSPRVNLPDWTEQDKQDNWTFATGLPSQSHTWCFKARSLAKRSLKNLSVVAQYQWQTWHLSNHVARLCLMLSDHRYSAAGVTPQWQDQSYLAYANTDADKQLKQKLDEHNVAVGHYAYLLAKQLPRLMAELPSLGMNQALTKGVGALIEAYQWQEQAYRHTFNIHAEAETQGFFGINMASTGKGKTLANARIMYALGGEQGGGRFCIATGLRTLTTQTGSALASRLGLEDDEIATVIGSSAIQKLQANQTNQVSSAQEKSFWQQQETSLWAQRGSESLESDDDNEMLIQYEHDEFDGLLNKCLGHNRKWLKFLHAPILVCTVDYLIPATEGVKGGKQIVPMLRLMGSDLILDEPDEFGLEDLPALTRLVHWAGLLGSKVLLSSATIPPAMAQALFEAYQHGRLCYMREAKKQEQPQAIVCAWFDEFTATSQTCLGAEAFQQAHIKFVNKRLSALDQQKHISRYAKILPMPMPIQDKNSLNIEIAKHLQAACLRLHQVHHEQQQQYRYSVGLLRFANIQPLIAVAQALMSLPIAEGFELHFCVYHSQFTLAQRSAIEEKLDRILKRHQKNALWSHAEVRDTIMKSPDKQHLFIVLATSVAEVGRDHDYDWAIVEPSSARSLIQLAGRLQRHRQMKVTTPNLLIWEHNYRALSRAVEVTQAVFTQPGFERSHTRYLRDKNVQQCMTEKQYKFPDSKVSISTEWDLLKLNEKMPKDFGNLIHLEHAAYYQVLLGFGKDSPHQKDNTALRTTGYAKLWWQKQPFWCGELQRRQGFRRSAPELVWLRLINEQGKPAWYYRDEHDYDKIKLLEKGRIQTVALQPITGNTWWFEQTEEGRYQEIADVLQTNMKYVQYVFGEIRIADYSYGVGTQIYQYHPQLGIFKQA</sequence>
<dbReference type="InterPro" id="IPR038257">
    <property type="entry name" value="CRISPR-assoc_Cas3_HD_sf"/>
</dbReference>
<evidence type="ECO:0000256" key="1">
    <source>
        <dbReference type="ARBA" id="ARBA00006847"/>
    </source>
</evidence>
<keyword evidence="5" id="KW-0378">Hydrolase</keyword>
<dbReference type="InterPro" id="IPR006483">
    <property type="entry name" value="CRISPR-assoc_Cas3_HD"/>
</dbReference>
<keyword evidence="4" id="KW-0547">Nucleotide-binding</keyword>
<accession>A0ABY4E0U0</accession>
<keyword evidence="11" id="KW-1185">Reference proteome</keyword>
<dbReference type="Proteomes" id="UP000832011">
    <property type="component" value="Chromosome"/>
</dbReference>
<evidence type="ECO:0000259" key="9">
    <source>
        <dbReference type="PROSITE" id="PS51643"/>
    </source>
</evidence>
<dbReference type="NCBIfam" id="TIGR02562">
    <property type="entry name" value="cas3_yersinia"/>
    <property type="match status" value="1"/>
</dbReference>
<protein>
    <submittedName>
        <fullName evidence="10">Type I-F CRISPR-associated helicase Cas3f</fullName>
    </submittedName>
</protein>
<evidence type="ECO:0000256" key="8">
    <source>
        <dbReference type="ARBA" id="ARBA00023118"/>
    </source>
</evidence>
<evidence type="ECO:0000256" key="7">
    <source>
        <dbReference type="ARBA" id="ARBA00022840"/>
    </source>
</evidence>
<evidence type="ECO:0000256" key="3">
    <source>
        <dbReference type="ARBA" id="ARBA00022723"/>
    </source>
</evidence>
<dbReference type="InterPro" id="IPR013395">
    <property type="entry name" value="CRISPR-assoc_Cas3_yers"/>
</dbReference>
<keyword evidence="6" id="KW-0347">Helicase</keyword>
<evidence type="ECO:0000256" key="6">
    <source>
        <dbReference type="ARBA" id="ARBA00022806"/>
    </source>
</evidence>
<dbReference type="InterPro" id="IPR048823">
    <property type="entry name" value="Cas3_I-F_Cas2"/>
</dbReference>
<gene>
    <name evidence="10" type="primary">cas3f</name>
    <name evidence="10" type="ORF">LVJ82_15690</name>
</gene>
<dbReference type="RefSeq" id="WP_234333097.1">
    <property type="nucleotide sequence ID" value="NZ_CABKVG010000010.1"/>
</dbReference>
<evidence type="ECO:0000313" key="11">
    <source>
        <dbReference type="Proteomes" id="UP000832011"/>
    </source>
</evidence>
<dbReference type="PROSITE" id="PS51643">
    <property type="entry name" value="HD_CAS3"/>
    <property type="match status" value="1"/>
</dbReference>
<proteinExistence type="inferred from homology"/>
<comment type="similarity">
    <text evidence="2">In the central section; belongs to the CRISPR-associated helicase Cas3 family.</text>
</comment>
<dbReference type="Pfam" id="PF21384">
    <property type="entry name" value="Cas3_I-F_Cas2"/>
    <property type="match status" value="1"/>
</dbReference>
<keyword evidence="8" id="KW-0051">Antiviral defense</keyword>
<evidence type="ECO:0000313" key="10">
    <source>
        <dbReference type="EMBL" id="UOO88879.1"/>
    </source>
</evidence>
<comment type="similarity">
    <text evidence="1">In the N-terminal section; belongs to the CRISPR-associated nuclease Cas3-HD family.</text>
</comment>
<dbReference type="EMBL" id="CP091511">
    <property type="protein sequence ID" value="UOO88879.1"/>
    <property type="molecule type" value="Genomic_DNA"/>
</dbReference>
<feature type="domain" description="HD Cas3-type" evidence="9">
    <location>
        <begin position="83"/>
        <end position="297"/>
    </location>
</feature>
<dbReference type="NCBIfam" id="TIGR01596">
    <property type="entry name" value="cas3_HD"/>
    <property type="match status" value="1"/>
</dbReference>
<keyword evidence="3" id="KW-0479">Metal-binding</keyword>
<name>A0ABY4E0U0_9NEIS</name>
<dbReference type="Pfam" id="PF22590">
    <property type="entry name" value="Cas3-like_C_2"/>
    <property type="match status" value="1"/>
</dbReference>
<dbReference type="SUPFAM" id="SSF52540">
    <property type="entry name" value="P-loop containing nucleoside triphosphate hydrolases"/>
    <property type="match status" value="1"/>
</dbReference>